<keyword evidence="3 7" id="KW-0694">RNA-binding</keyword>
<keyword evidence="2 7" id="KW-0699">rRNA-binding</keyword>
<accession>A0A3N4YQL2</accession>
<dbReference type="InterPro" id="IPR020594">
    <property type="entry name" value="Ribosomal_bL9_bac/chp"/>
</dbReference>
<keyword evidence="10" id="KW-1185">Reference proteome</keyword>
<dbReference type="InterPro" id="IPR020070">
    <property type="entry name" value="Ribosomal_bL9_N"/>
</dbReference>
<dbReference type="InterPro" id="IPR009027">
    <property type="entry name" value="Ribosomal_bL9/RNase_H1_N"/>
</dbReference>
<organism evidence="9 10">
    <name type="scientific">Myceligenerans xiligouense</name>
    <dbReference type="NCBI Taxonomy" id="253184"/>
    <lineage>
        <taxon>Bacteria</taxon>
        <taxon>Bacillati</taxon>
        <taxon>Actinomycetota</taxon>
        <taxon>Actinomycetes</taxon>
        <taxon>Micrococcales</taxon>
        <taxon>Promicromonosporaceae</taxon>
        <taxon>Myceligenerans</taxon>
    </lineage>
</organism>
<dbReference type="PROSITE" id="PS00651">
    <property type="entry name" value="RIBOSOMAL_L9"/>
    <property type="match status" value="1"/>
</dbReference>
<dbReference type="InterPro" id="IPR020069">
    <property type="entry name" value="Ribosomal_bL9_C"/>
</dbReference>
<dbReference type="OrthoDB" id="9788336at2"/>
<evidence type="ECO:0000313" key="10">
    <source>
        <dbReference type="Proteomes" id="UP000280501"/>
    </source>
</evidence>
<name>A0A3N4YQL2_9MICO</name>
<evidence type="ECO:0000256" key="6">
    <source>
        <dbReference type="ARBA" id="ARBA00035292"/>
    </source>
</evidence>
<dbReference type="EMBL" id="RKQZ01000001">
    <property type="protein sequence ID" value="RPF23329.1"/>
    <property type="molecule type" value="Genomic_DNA"/>
</dbReference>
<sequence length="149" mass="15513">MAKLILTHEVTGLGEPGDVVEVKDGYARNFLIPRSLATPWTKGAEKDVTAIRRARKAREIATLDDAKALADSIAAKPVTVTAKAGPGGRLFGAITTAEIASAVAAEGGKSVDKRKIEIGQPIKSTGDYSVSIRLHPEVSAKIAVKVVAG</sequence>
<dbReference type="GO" id="GO:0019843">
    <property type="term" value="F:rRNA binding"/>
    <property type="evidence" value="ECO:0007669"/>
    <property type="project" value="UniProtKB-UniRule"/>
</dbReference>
<dbReference type="SUPFAM" id="SSF55658">
    <property type="entry name" value="L9 N-domain-like"/>
    <property type="match status" value="1"/>
</dbReference>
<dbReference type="Gene3D" id="3.40.5.10">
    <property type="entry name" value="Ribosomal protein L9, N-terminal domain"/>
    <property type="match status" value="1"/>
</dbReference>
<proteinExistence type="inferred from homology"/>
<evidence type="ECO:0000256" key="1">
    <source>
        <dbReference type="ARBA" id="ARBA00010605"/>
    </source>
</evidence>
<dbReference type="NCBIfam" id="TIGR00158">
    <property type="entry name" value="L9"/>
    <property type="match status" value="1"/>
</dbReference>
<comment type="similarity">
    <text evidence="1 7">Belongs to the bacterial ribosomal protein bL9 family.</text>
</comment>
<dbReference type="GO" id="GO:0006412">
    <property type="term" value="P:translation"/>
    <property type="evidence" value="ECO:0007669"/>
    <property type="project" value="UniProtKB-UniRule"/>
</dbReference>
<dbReference type="Proteomes" id="UP000280501">
    <property type="component" value="Unassembled WGS sequence"/>
</dbReference>
<dbReference type="GO" id="GO:1990904">
    <property type="term" value="C:ribonucleoprotein complex"/>
    <property type="evidence" value="ECO:0007669"/>
    <property type="project" value="UniProtKB-KW"/>
</dbReference>
<evidence type="ECO:0000256" key="3">
    <source>
        <dbReference type="ARBA" id="ARBA00022884"/>
    </source>
</evidence>
<reference evidence="9 10" key="1">
    <citation type="submission" date="2018-11" db="EMBL/GenBank/DDBJ databases">
        <title>Sequencing the genomes of 1000 actinobacteria strains.</title>
        <authorList>
            <person name="Klenk H.-P."/>
        </authorList>
    </citation>
    <scope>NUCLEOTIDE SEQUENCE [LARGE SCALE GENOMIC DNA]</scope>
    <source>
        <strain evidence="9 10">DSM 15700</strain>
    </source>
</reference>
<evidence type="ECO:0000313" key="9">
    <source>
        <dbReference type="EMBL" id="RPF23329.1"/>
    </source>
</evidence>
<dbReference type="InterPro" id="IPR000244">
    <property type="entry name" value="Ribosomal_bL9"/>
</dbReference>
<comment type="function">
    <text evidence="7">Binds to the 23S rRNA.</text>
</comment>
<dbReference type="Pfam" id="PF01281">
    <property type="entry name" value="Ribosomal_L9_N"/>
    <property type="match status" value="1"/>
</dbReference>
<gene>
    <name evidence="7" type="primary">rplI</name>
    <name evidence="9" type="ORF">EDD34_4014</name>
</gene>
<dbReference type="AlphaFoldDB" id="A0A3N4YQL2"/>
<dbReference type="RefSeq" id="WP_123816121.1">
    <property type="nucleotide sequence ID" value="NZ_RKQZ01000001.1"/>
</dbReference>
<evidence type="ECO:0000259" key="8">
    <source>
        <dbReference type="PROSITE" id="PS00651"/>
    </source>
</evidence>
<dbReference type="SUPFAM" id="SSF55653">
    <property type="entry name" value="Ribosomal protein L9 C-domain"/>
    <property type="match status" value="1"/>
</dbReference>
<evidence type="ECO:0000256" key="4">
    <source>
        <dbReference type="ARBA" id="ARBA00022980"/>
    </source>
</evidence>
<dbReference type="PANTHER" id="PTHR21368">
    <property type="entry name" value="50S RIBOSOMAL PROTEIN L9"/>
    <property type="match status" value="1"/>
</dbReference>
<dbReference type="Gene3D" id="3.10.430.100">
    <property type="entry name" value="Ribosomal protein L9, C-terminal domain"/>
    <property type="match status" value="1"/>
</dbReference>
<dbReference type="HAMAP" id="MF_00503">
    <property type="entry name" value="Ribosomal_bL9"/>
    <property type="match status" value="1"/>
</dbReference>
<protein>
    <recommendedName>
        <fullName evidence="6 7">Large ribosomal subunit protein bL9</fullName>
    </recommendedName>
</protein>
<evidence type="ECO:0000256" key="7">
    <source>
        <dbReference type="HAMAP-Rule" id="MF_00503"/>
    </source>
</evidence>
<dbReference type="Pfam" id="PF03948">
    <property type="entry name" value="Ribosomal_L9_C"/>
    <property type="match status" value="1"/>
</dbReference>
<feature type="domain" description="Ribosomal protein L9" evidence="8">
    <location>
        <begin position="14"/>
        <end position="41"/>
    </location>
</feature>
<keyword evidence="5 7" id="KW-0687">Ribonucleoprotein</keyword>
<evidence type="ECO:0000256" key="5">
    <source>
        <dbReference type="ARBA" id="ARBA00023274"/>
    </source>
</evidence>
<dbReference type="FunFam" id="3.40.5.10:FF:000003">
    <property type="entry name" value="50S ribosomal protein L9"/>
    <property type="match status" value="1"/>
</dbReference>
<keyword evidence="4 7" id="KW-0689">Ribosomal protein</keyword>
<dbReference type="GO" id="GO:0003735">
    <property type="term" value="F:structural constituent of ribosome"/>
    <property type="evidence" value="ECO:0007669"/>
    <property type="project" value="InterPro"/>
</dbReference>
<evidence type="ECO:0000256" key="2">
    <source>
        <dbReference type="ARBA" id="ARBA00022730"/>
    </source>
</evidence>
<comment type="caution">
    <text evidence="9">The sequence shown here is derived from an EMBL/GenBank/DDBJ whole genome shotgun (WGS) entry which is preliminary data.</text>
</comment>
<dbReference type="InterPro" id="IPR036791">
    <property type="entry name" value="Ribosomal_bL9_C_sf"/>
</dbReference>
<dbReference type="InterPro" id="IPR036935">
    <property type="entry name" value="Ribosomal_bL9_N_sf"/>
</dbReference>
<dbReference type="GO" id="GO:0005840">
    <property type="term" value="C:ribosome"/>
    <property type="evidence" value="ECO:0007669"/>
    <property type="project" value="UniProtKB-KW"/>
</dbReference>